<proteinExistence type="predicted"/>
<accession>A0A0F9PIQ5</accession>
<evidence type="ECO:0008006" key="2">
    <source>
        <dbReference type="Google" id="ProtNLM"/>
    </source>
</evidence>
<gene>
    <name evidence="1" type="ORF">LCGC14_0821380</name>
</gene>
<dbReference type="AlphaFoldDB" id="A0A0F9PIQ5"/>
<organism evidence="1">
    <name type="scientific">marine sediment metagenome</name>
    <dbReference type="NCBI Taxonomy" id="412755"/>
    <lineage>
        <taxon>unclassified sequences</taxon>
        <taxon>metagenomes</taxon>
        <taxon>ecological metagenomes</taxon>
    </lineage>
</organism>
<dbReference type="EMBL" id="LAZR01002308">
    <property type="protein sequence ID" value="KKN31715.1"/>
    <property type="molecule type" value="Genomic_DNA"/>
</dbReference>
<protein>
    <recommendedName>
        <fullName evidence="2">Phage ABA sandwich domain-containing protein</fullName>
    </recommendedName>
</protein>
<reference evidence="1" key="1">
    <citation type="journal article" date="2015" name="Nature">
        <title>Complex archaea that bridge the gap between prokaryotes and eukaryotes.</title>
        <authorList>
            <person name="Spang A."/>
            <person name="Saw J.H."/>
            <person name="Jorgensen S.L."/>
            <person name="Zaremba-Niedzwiedzka K."/>
            <person name="Martijn J."/>
            <person name="Lind A.E."/>
            <person name="van Eijk R."/>
            <person name="Schleper C."/>
            <person name="Guy L."/>
            <person name="Ettema T.J."/>
        </authorList>
    </citation>
    <scope>NUCLEOTIDE SEQUENCE</scope>
</reference>
<name>A0A0F9PIQ5_9ZZZZ</name>
<evidence type="ECO:0000313" key="1">
    <source>
        <dbReference type="EMBL" id="KKN31715.1"/>
    </source>
</evidence>
<sequence>MRDDKFRMDKNKLRMAIAEIIAKENGWEIRRAVGIGGEELAYWDGEQLIDHIPYWDQGISDAMKLIDDGRGDCHSIDCATIEFEAGSWRVSMSDGMKVSGQHINESLPRAICEAWLAAKKDEWPLPEEADDA</sequence>
<comment type="caution">
    <text evidence="1">The sequence shown here is derived from an EMBL/GenBank/DDBJ whole genome shotgun (WGS) entry which is preliminary data.</text>
</comment>